<organism evidence="2 3">
    <name type="scientific">Lolium multiflorum</name>
    <name type="common">Italian ryegrass</name>
    <name type="synonym">Lolium perenne subsp. multiflorum</name>
    <dbReference type="NCBI Taxonomy" id="4521"/>
    <lineage>
        <taxon>Eukaryota</taxon>
        <taxon>Viridiplantae</taxon>
        <taxon>Streptophyta</taxon>
        <taxon>Embryophyta</taxon>
        <taxon>Tracheophyta</taxon>
        <taxon>Spermatophyta</taxon>
        <taxon>Magnoliopsida</taxon>
        <taxon>Liliopsida</taxon>
        <taxon>Poales</taxon>
        <taxon>Poaceae</taxon>
        <taxon>BOP clade</taxon>
        <taxon>Pooideae</taxon>
        <taxon>Poodae</taxon>
        <taxon>Poeae</taxon>
        <taxon>Poeae Chloroplast Group 2 (Poeae type)</taxon>
        <taxon>Loliodinae</taxon>
        <taxon>Loliinae</taxon>
        <taxon>Lolium</taxon>
    </lineage>
</organism>
<dbReference type="EMBL" id="JAUUTY010000001">
    <property type="protein sequence ID" value="KAK1699374.1"/>
    <property type="molecule type" value="Genomic_DNA"/>
</dbReference>
<name>A0AAD8U9A3_LOLMU</name>
<keyword evidence="3" id="KW-1185">Reference proteome</keyword>
<evidence type="ECO:0000256" key="1">
    <source>
        <dbReference type="SAM" id="MobiDB-lite"/>
    </source>
</evidence>
<comment type="caution">
    <text evidence="2">The sequence shown here is derived from an EMBL/GenBank/DDBJ whole genome shotgun (WGS) entry which is preliminary data.</text>
</comment>
<evidence type="ECO:0000313" key="3">
    <source>
        <dbReference type="Proteomes" id="UP001231189"/>
    </source>
</evidence>
<dbReference type="AlphaFoldDB" id="A0AAD8U9A3"/>
<protein>
    <submittedName>
        <fullName evidence="2">Uncharacterized protein</fullName>
    </submittedName>
</protein>
<feature type="region of interest" description="Disordered" evidence="1">
    <location>
        <begin position="91"/>
        <end position="121"/>
    </location>
</feature>
<accession>A0AAD8U9A3</accession>
<proteinExistence type="predicted"/>
<evidence type="ECO:0000313" key="2">
    <source>
        <dbReference type="EMBL" id="KAK1699374.1"/>
    </source>
</evidence>
<dbReference type="Proteomes" id="UP001231189">
    <property type="component" value="Unassembled WGS sequence"/>
</dbReference>
<gene>
    <name evidence="2" type="ORF">QYE76_016071</name>
</gene>
<sequence>MQEDDIERLVRLRRIPSAVLTRAPGEEIVPRPEPGKRVVFGAHFDRGLGLPASNFFRDFLDYFPSTALTSASQRVVLLDVILLVCNANPATDRINLPGNPARDQPDQAGLPDARSADTRRR</sequence>
<reference evidence="2" key="1">
    <citation type="submission" date="2023-07" db="EMBL/GenBank/DDBJ databases">
        <title>A chromosome-level genome assembly of Lolium multiflorum.</title>
        <authorList>
            <person name="Chen Y."/>
            <person name="Copetti D."/>
            <person name="Kolliker R."/>
            <person name="Studer B."/>
        </authorList>
    </citation>
    <scope>NUCLEOTIDE SEQUENCE</scope>
    <source>
        <strain evidence="2">02402/16</strain>
        <tissue evidence="2">Leaf</tissue>
    </source>
</reference>